<organism evidence="2 3">
    <name type="scientific">Streptomyces chryseus</name>
    <dbReference type="NCBI Taxonomy" id="68186"/>
    <lineage>
        <taxon>Bacteria</taxon>
        <taxon>Bacillati</taxon>
        <taxon>Actinomycetota</taxon>
        <taxon>Actinomycetes</taxon>
        <taxon>Kitasatosporales</taxon>
        <taxon>Streptomycetaceae</taxon>
        <taxon>Streptomyces</taxon>
    </lineage>
</organism>
<feature type="region of interest" description="Disordered" evidence="1">
    <location>
        <begin position="515"/>
        <end position="546"/>
    </location>
</feature>
<protein>
    <recommendedName>
        <fullName evidence="4">Terminase</fullName>
    </recommendedName>
</protein>
<keyword evidence="3" id="KW-1185">Reference proteome</keyword>
<feature type="compositionally biased region" description="Low complexity" evidence="1">
    <location>
        <begin position="515"/>
        <end position="533"/>
    </location>
</feature>
<evidence type="ECO:0000313" key="2">
    <source>
        <dbReference type="EMBL" id="GHA94555.1"/>
    </source>
</evidence>
<dbReference type="RefSeq" id="WP_138899058.1">
    <property type="nucleotide sequence ID" value="NZ_BMVO01000003.1"/>
</dbReference>
<dbReference type="Gene3D" id="3.40.50.300">
    <property type="entry name" value="P-loop containing nucleotide triphosphate hydrolases"/>
    <property type="match status" value="1"/>
</dbReference>
<feature type="compositionally biased region" description="Gly residues" evidence="1">
    <location>
        <begin position="534"/>
        <end position="546"/>
    </location>
</feature>
<dbReference type="Proteomes" id="UP000599437">
    <property type="component" value="Unassembled WGS sequence"/>
</dbReference>
<dbReference type="EMBL" id="BMVO01000003">
    <property type="protein sequence ID" value="GHA94555.1"/>
    <property type="molecule type" value="Genomic_DNA"/>
</dbReference>
<evidence type="ECO:0000256" key="1">
    <source>
        <dbReference type="SAM" id="MobiDB-lite"/>
    </source>
</evidence>
<accession>A0ABQ3DI98</accession>
<evidence type="ECO:0008006" key="4">
    <source>
        <dbReference type="Google" id="ProtNLM"/>
    </source>
</evidence>
<gene>
    <name evidence="2" type="ORF">GCM10010346_16660</name>
</gene>
<name>A0ABQ3DI98_9ACTN</name>
<dbReference type="Gene3D" id="3.30.420.240">
    <property type="match status" value="1"/>
</dbReference>
<comment type="caution">
    <text evidence="2">The sequence shown here is derived from an EMBL/GenBank/DDBJ whole genome shotgun (WGS) entry which is preliminary data.</text>
</comment>
<proteinExistence type="predicted"/>
<sequence length="546" mass="60262">MLTREAEAAYRQLSRADRLRLARGAPAELRPHLAVLERRVQAQERYMYRPAVWAQEVIDWQGGDGITAYQGDIMEALAEYRRVAARGPHGLGKTGMASMVVLWFATTRDAAGVDWKVLTTASAWRHLSVYLWPEIHKWARRIRWDVLGRPPFNDLTELLTQNLKLEHGAASPVASNKAELIEGAHADSLLYLIDEAKIVPDATWDAIEGAFSGGRMDGFPEAFALAISTPGPTTGRFYDIHRRAPGLEDWYTRHVTLAEAVAAGRISEDWARQRARQWGEDSALYANRVLGEFRAADEDSVIPLAWLEAAVERWQAWDAAGRPEVEGRRILGVDVARSGGDSTVFVHRRGLLVAELVAYDRQDTMQTTARVQAAVGDEEATGLVPVVDSIGVGGGVVDRLRELGVPVLAYTGAAKTKQRTRDGEWGFTNVRSAAYWRMRELLDPAFGAELMLPPDDLLLSDLTTPTWDVTTGVPPKIQVERKEDVVARLGRSPDRGDAVVMSFWAENLAYSTIQSPAQRTARPTAAASRYGRSFGSGGPSRTGGRR</sequence>
<evidence type="ECO:0000313" key="3">
    <source>
        <dbReference type="Proteomes" id="UP000599437"/>
    </source>
</evidence>
<dbReference type="InterPro" id="IPR027417">
    <property type="entry name" value="P-loop_NTPase"/>
</dbReference>
<reference evidence="3" key="1">
    <citation type="journal article" date="2019" name="Int. J. Syst. Evol. Microbiol.">
        <title>The Global Catalogue of Microorganisms (GCM) 10K type strain sequencing project: providing services to taxonomists for standard genome sequencing and annotation.</title>
        <authorList>
            <consortium name="The Broad Institute Genomics Platform"/>
            <consortium name="The Broad Institute Genome Sequencing Center for Infectious Disease"/>
            <person name="Wu L."/>
            <person name="Ma J."/>
        </authorList>
    </citation>
    <scope>NUCLEOTIDE SEQUENCE [LARGE SCALE GENOMIC DNA]</scope>
    <source>
        <strain evidence="3">JCM 4737</strain>
    </source>
</reference>